<dbReference type="Gene3D" id="1.10.260.40">
    <property type="entry name" value="lambda repressor-like DNA-binding domains"/>
    <property type="match status" value="1"/>
</dbReference>
<dbReference type="RefSeq" id="WP_012009095.1">
    <property type="nucleotide sequence ID" value="NC_009848.4"/>
</dbReference>
<name>A8FAH7_BACP2</name>
<dbReference type="AlphaFoldDB" id="A8FAH7"/>
<reference evidence="3 4" key="3">
    <citation type="journal article" date="2013" name="PLoS ONE">
        <title>Candidate genes that may be responsible for the unusual resistances exhibited by Bacillus pumilus SAFR-032 spores.</title>
        <authorList>
            <person name="Tirumalai M.R."/>
            <person name="Rastogi R."/>
            <person name="Zamani N."/>
            <person name="O'Bryant Williams E."/>
            <person name="Allen S."/>
            <person name="Diouf F."/>
            <person name="Kwende S."/>
            <person name="Weinstock G.M."/>
            <person name="Venkateswaran K.J."/>
            <person name="Fox G.E."/>
        </authorList>
    </citation>
    <scope>NUCLEOTIDE SEQUENCE [LARGE SCALE GENOMIC DNA]</scope>
    <source>
        <strain evidence="3 4">SAFR-032</strain>
    </source>
</reference>
<evidence type="ECO:0000259" key="2">
    <source>
        <dbReference type="PROSITE" id="PS50943"/>
    </source>
</evidence>
<protein>
    <submittedName>
        <fullName evidence="3">Transcriptional regulator</fullName>
    </submittedName>
</protein>
<dbReference type="InterPro" id="IPR001387">
    <property type="entry name" value="Cro/C1-type_HTH"/>
</dbReference>
<reference evidence="3 4" key="1">
    <citation type="journal article" date="2007" name="PLoS ONE">
        <title>Paradoxical DNA repair and peroxide resistance gene conservation in Bacillus pumilus SAFR-032.</title>
        <authorList>
            <person name="Gioia J."/>
            <person name="Yerrapragada S."/>
            <person name="Qin X."/>
            <person name="Jiang H."/>
            <person name="Igboeli O.C."/>
            <person name="Muzny D."/>
            <person name="Dugan-Rocha S."/>
            <person name="Ding Y."/>
            <person name="Hawes A."/>
            <person name="Liu W."/>
            <person name="Perez L."/>
            <person name="Kovar C."/>
            <person name="Dinh H."/>
            <person name="Lee S."/>
            <person name="Nazareth L."/>
            <person name="Blyth P."/>
            <person name="Holder M."/>
            <person name="Buhay C."/>
            <person name="Tirumalai M.R."/>
            <person name="Liu Y."/>
            <person name="Dasgupta I."/>
            <person name="Bokhetache L."/>
            <person name="Fujita M."/>
            <person name="Karouia F."/>
            <person name="Eswara Moorthy P."/>
            <person name="Siefert J."/>
            <person name="Uzman A."/>
            <person name="Buzumbo P."/>
            <person name="Verma A."/>
            <person name="Zwiya H."/>
            <person name="McWilliams B.D."/>
            <person name="Olowu A."/>
            <person name="Clinkenbeard K.D."/>
            <person name="Newcombe D."/>
            <person name="Golebiewski L."/>
            <person name="Petrosino J.F."/>
            <person name="Nicholson W.L."/>
            <person name="Fox G.E."/>
            <person name="Venkateswaran K."/>
            <person name="Highlander S.K."/>
            <person name="Weinstock G.M."/>
        </authorList>
    </citation>
    <scope>NUCLEOTIDE SEQUENCE [LARGE SCALE GENOMIC DNA]</scope>
    <source>
        <strain evidence="3 4">SAFR-032</strain>
    </source>
</reference>
<evidence type="ECO:0000313" key="3">
    <source>
        <dbReference type="EMBL" id="ABV61244.1"/>
    </source>
</evidence>
<dbReference type="EMBL" id="CP000813">
    <property type="protein sequence ID" value="ABV61244.1"/>
    <property type="molecule type" value="Genomic_DNA"/>
</dbReference>
<reference evidence="3 4" key="2">
    <citation type="journal article" date="2013" name="Extremophiles">
        <title>An ICEBs1-like element may be associated with the extreme radiation and desiccation resistance of Bacillus pumilus SAFR-032 spores.</title>
        <authorList>
            <person name="Tirumalai M.R."/>
            <person name="Fox G.E."/>
        </authorList>
    </citation>
    <scope>NUCLEOTIDE SEQUENCE [LARGE SCALE GENOMIC DNA]</scope>
    <source>
        <strain evidence="3 4">SAFR-032</strain>
    </source>
</reference>
<sequence>MDNLVGQKIKKLRKQKKYTQKYVAENLGITDSYLSKLEKGQPPSITLLKKMADFFDVDQSYFFIKDDELKNFNETEKELIFEKDLSLENIKNKFNILKVDDQEISDDELKLMLEVLKAYRVSKNDIDS</sequence>
<dbReference type="KEGG" id="bpu:BPUM_0550"/>
<accession>A8FAH7</accession>
<keyword evidence="4" id="KW-1185">Reference proteome</keyword>
<proteinExistence type="predicted"/>
<dbReference type="CDD" id="cd00093">
    <property type="entry name" value="HTH_XRE"/>
    <property type="match status" value="1"/>
</dbReference>
<dbReference type="STRING" id="315750.BPUM_0550"/>
<organism evidence="3 4">
    <name type="scientific">Bacillus pumilus (strain SAFR-032)</name>
    <dbReference type="NCBI Taxonomy" id="315750"/>
    <lineage>
        <taxon>Bacteria</taxon>
        <taxon>Bacillati</taxon>
        <taxon>Bacillota</taxon>
        <taxon>Bacilli</taxon>
        <taxon>Bacillales</taxon>
        <taxon>Bacillaceae</taxon>
        <taxon>Bacillus</taxon>
    </lineage>
</organism>
<dbReference type="eggNOG" id="COG1396">
    <property type="taxonomic scope" value="Bacteria"/>
</dbReference>
<dbReference type="GO" id="GO:0003677">
    <property type="term" value="F:DNA binding"/>
    <property type="evidence" value="ECO:0007669"/>
    <property type="project" value="UniProtKB-KW"/>
</dbReference>
<dbReference type="Proteomes" id="UP000001355">
    <property type="component" value="Chromosome"/>
</dbReference>
<evidence type="ECO:0000256" key="1">
    <source>
        <dbReference type="ARBA" id="ARBA00023125"/>
    </source>
</evidence>
<dbReference type="PROSITE" id="PS50943">
    <property type="entry name" value="HTH_CROC1"/>
    <property type="match status" value="1"/>
</dbReference>
<dbReference type="GeneID" id="5619798"/>
<dbReference type="InterPro" id="IPR010982">
    <property type="entry name" value="Lambda_DNA-bd_dom_sf"/>
</dbReference>
<dbReference type="PANTHER" id="PTHR46558">
    <property type="entry name" value="TRACRIPTIONAL REGULATORY PROTEIN-RELATED-RELATED"/>
    <property type="match status" value="1"/>
</dbReference>
<evidence type="ECO:0000313" key="4">
    <source>
        <dbReference type="Proteomes" id="UP000001355"/>
    </source>
</evidence>
<keyword evidence="1" id="KW-0238">DNA-binding</keyword>
<dbReference type="SMART" id="SM00530">
    <property type="entry name" value="HTH_XRE"/>
    <property type="match status" value="1"/>
</dbReference>
<gene>
    <name evidence="3" type="ordered locus">BPUM_0550</name>
</gene>
<dbReference type="PANTHER" id="PTHR46558:SF11">
    <property type="entry name" value="HTH-TYPE TRANSCRIPTIONAL REGULATOR XRE"/>
    <property type="match status" value="1"/>
</dbReference>
<dbReference type="Pfam" id="PF01381">
    <property type="entry name" value="HTH_3"/>
    <property type="match status" value="1"/>
</dbReference>
<dbReference type="SUPFAM" id="SSF47413">
    <property type="entry name" value="lambda repressor-like DNA-binding domains"/>
    <property type="match status" value="1"/>
</dbReference>
<feature type="domain" description="HTH cro/C1-type" evidence="2">
    <location>
        <begin position="9"/>
        <end position="62"/>
    </location>
</feature>
<dbReference type="HOGENOM" id="CLU_066192_11_0_9"/>